<accession>A0A6I0F9B2</accession>
<name>A0A6I0F9B2_9FIRM</name>
<organism evidence="1 2">
    <name type="scientific">Alkaliphilus pronyensis</name>
    <dbReference type="NCBI Taxonomy" id="1482732"/>
    <lineage>
        <taxon>Bacteria</taxon>
        <taxon>Bacillati</taxon>
        <taxon>Bacillota</taxon>
        <taxon>Clostridia</taxon>
        <taxon>Peptostreptococcales</taxon>
        <taxon>Natronincolaceae</taxon>
        <taxon>Alkaliphilus</taxon>
    </lineage>
</organism>
<dbReference type="RefSeq" id="WP_151860740.1">
    <property type="nucleotide sequence ID" value="NZ_WBZC01000019.1"/>
</dbReference>
<dbReference type="AlphaFoldDB" id="A0A6I0F9B2"/>
<reference evidence="1 2" key="1">
    <citation type="submission" date="2019-10" db="EMBL/GenBank/DDBJ databases">
        <title>Alkaliphilus serpentinus sp. nov. and Alkaliphilus pronyensis sp. nov., two novel anaerobic alkaliphilic species isolated from the serpentinized-hosted hydrothermal field of the Prony Bay (New Caledonia).</title>
        <authorList>
            <person name="Postec A."/>
        </authorList>
    </citation>
    <scope>NUCLEOTIDE SEQUENCE [LARGE SCALE GENOMIC DNA]</scope>
    <source>
        <strain evidence="1 2">LacV</strain>
    </source>
</reference>
<dbReference type="EMBL" id="WBZC01000019">
    <property type="protein sequence ID" value="KAB3535374.1"/>
    <property type="molecule type" value="Genomic_DNA"/>
</dbReference>
<comment type="caution">
    <text evidence="1">The sequence shown here is derived from an EMBL/GenBank/DDBJ whole genome shotgun (WGS) entry which is preliminary data.</text>
</comment>
<sequence length="193" mass="22927">MINKKNKFKYVVACIVILLVLVLTVYTQNLVLKSHIGTNYFNNFEIMQYYLGLAIKYLEQEEVTLDMANACISYVDAWSYTTTLKGDFNRTVLQGYYDINRIVNDYEFRDEVTNRLRAYHKALEVELENIRDSKNNHPITKINDFIARFTPFPRIDGKIYYDYLTTNPQYQSRYQFSSQIGQLLEKRFNENLD</sequence>
<proteinExistence type="predicted"/>
<evidence type="ECO:0000313" key="1">
    <source>
        <dbReference type="EMBL" id="KAB3535374.1"/>
    </source>
</evidence>
<keyword evidence="2" id="KW-1185">Reference proteome</keyword>
<gene>
    <name evidence="1" type="ORF">F8154_06200</name>
</gene>
<protein>
    <submittedName>
        <fullName evidence="1">Uncharacterized protein</fullName>
    </submittedName>
</protein>
<dbReference type="Proteomes" id="UP000432715">
    <property type="component" value="Unassembled WGS sequence"/>
</dbReference>
<evidence type="ECO:0000313" key="2">
    <source>
        <dbReference type="Proteomes" id="UP000432715"/>
    </source>
</evidence>